<comment type="caution">
    <text evidence="6">The sequence shown here is derived from an EMBL/GenBank/DDBJ whole genome shotgun (WGS) entry which is preliminary data.</text>
</comment>
<dbReference type="GO" id="GO:0003899">
    <property type="term" value="F:DNA-directed RNA polymerase activity"/>
    <property type="evidence" value="ECO:0007669"/>
    <property type="project" value="UniProtKB-UniRule"/>
</dbReference>
<dbReference type="AlphaFoldDB" id="A0A288QX93"/>
<dbReference type="RefSeq" id="WP_070230077.1">
    <property type="nucleotide sequence ID" value="NZ_BJYO01000002.1"/>
</dbReference>
<evidence type="ECO:0000313" key="6">
    <source>
        <dbReference type="EMBL" id="RDL12019.1"/>
    </source>
</evidence>
<comment type="subunit">
    <text evidence="5">RNAP is composed of a core of 2 alpha, a beta and a beta' subunit. The core is associated with a delta subunit, and at least one of epsilon or omega. When a sigma factor is associated with the core the holoenzyme is formed, which can initiate transcription.</text>
</comment>
<evidence type="ECO:0000256" key="2">
    <source>
        <dbReference type="ARBA" id="ARBA00022679"/>
    </source>
</evidence>
<dbReference type="GO" id="GO:0000428">
    <property type="term" value="C:DNA-directed RNA polymerase complex"/>
    <property type="evidence" value="ECO:0007669"/>
    <property type="project" value="UniProtKB-KW"/>
</dbReference>
<evidence type="ECO:0000256" key="4">
    <source>
        <dbReference type="ARBA" id="ARBA00023163"/>
    </source>
</evidence>
<proteinExistence type="inferred from homology"/>
<comment type="similarity">
    <text evidence="5">Belongs to the RNA polymerase subunit epsilon family.</text>
</comment>
<evidence type="ECO:0000256" key="1">
    <source>
        <dbReference type="ARBA" id="ARBA00022478"/>
    </source>
</evidence>
<dbReference type="Pfam" id="PF07288">
    <property type="entry name" value="RpoY"/>
    <property type="match status" value="1"/>
</dbReference>
<reference evidence="6 7" key="1">
    <citation type="submission" date="2018-07" db="EMBL/GenBank/DDBJ databases">
        <title>Genomic Encyclopedia of Type Strains, Phase III (KMG-III): the genomes of soil and plant-associated and newly described type strains.</title>
        <authorList>
            <person name="Whitman W."/>
        </authorList>
    </citation>
    <scope>NUCLEOTIDE SEQUENCE [LARGE SCALE GENOMIC DNA]</scope>
    <source>
        <strain evidence="6 7">CECT 7031</strain>
    </source>
</reference>
<evidence type="ECO:0000256" key="3">
    <source>
        <dbReference type="ARBA" id="ARBA00022695"/>
    </source>
</evidence>
<comment type="catalytic activity">
    <reaction evidence="5">
        <text>RNA(n) + a ribonucleoside 5'-triphosphate = RNA(n+1) + diphosphate</text>
        <dbReference type="Rhea" id="RHEA:21248"/>
        <dbReference type="Rhea" id="RHEA-COMP:14527"/>
        <dbReference type="Rhea" id="RHEA-COMP:17342"/>
        <dbReference type="ChEBI" id="CHEBI:33019"/>
        <dbReference type="ChEBI" id="CHEBI:61557"/>
        <dbReference type="ChEBI" id="CHEBI:140395"/>
        <dbReference type="EC" id="2.7.7.6"/>
    </reaction>
</comment>
<dbReference type="EC" id="2.7.7.6" evidence="5"/>
<keyword evidence="1 5" id="KW-0240">DNA-directed RNA polymerase</keyword>
<dbReference type="Gene3D" id="3.10.20.730">
    <property type="entry name" value="RNAP, epsilon subunit-like"/>
    <property type="match status" value="1"/>
</dbReference>
<comment type="function">
    <text evidence="5">A non-essential component of RNA polymerase (RNAP).</text>
</comment>
<keyword evidence="3 5" id="KW-0548">Nucleotidyltransferase</keyword>
<keyword evidence="2 5" id="KW-0808">Transferase</keyword>
<evidence type="ECO:0000313" key="7">
    <source>
        <dbReference type="Proteomes" id="UP000254912"/>
    </source>
</evidence>
<protein>
    <recommendedName>
        <fullName evidence="5">DNA-directed RNA polymerase subunit epsilon</fullName>
        <shortName evidence="5">RNAP epsilon subunit</shortName>
        <ecNumber evidence="5">2.7.7.6</ecNumber>
    </recommendedName>
    <alternativeName>
        <fullName evidence="5">RNA polymerase epsilon subunit</fullName>
    </alternativeName>
    <alternativeName>
        <fullName evidence="5">Transcriptase subunit epsilon</fullName>
    </alternativeName>
</protein>
<dbReference type="EMBL" id="QRAS01000001">
    <property type="protein sequence ID" value="RDL12019.1"/>
    <property type="molecule type" value="Genomic_DNA"/>
</dbReference>
<dbReference type="GeneID" id="94546013"/>
<name>A0A288QX93_9LACO</name>
<dbReference type="HAMAP" id="MF_01553">
    <property type="entry name" value="RNApol_bact_RpoY"/>
    <property type="match status" value="1"/>
</dbReference>
<accession>A0A288QX93</accession>
<organism evidence="6 7">
    <name type="scientific">Weissella soli</name>
    <dbReference type="NCBI Taxonomy" id="155866"/>
    <lineage>
        <taxon>Bacteria</taxon>
        <taxon>Bacillati</taxon>
        <taxon>Bacillota</taxon>
        <taxon>Bacilli</taxon>
        <taxon>Lactobacillales</taxon>
        <taxon>Lactobacillaceae</taxon>
        <taxon>Weissella</taxon>
    </lineage>
</organism>
<dbReference type="Proteomes" id="UP000254912">
    <property type="component" value="Unassembled WGS sequence"/>
</dbReference>
<dbReference type="GO" id="GO:0006351">
    <property type="term" value="P:DNA-templated transcription"/>
    <property type="evidence" value="ECO:0007669"/>
    <property type="project" value="UniProtKB-UniRule"/>
</dbReference>
<gene>
    <name evidence="5" type="primary">rpoY</name>
    <name evidence="6" type="ORF">DFP99_0443</name>
</gene>
<evidence type="ECO:0000256" key="5">
    <source>
        <dbReference type="HAMAP-Rule" id="MF_01553"/>
    </source>
</evidence>
<keyword evidence="7" id="KW-1185">Reference proteome</keyword>
<dbReference type="GO" id="GO:0003677">
    <property type="term" value="F:DNA binding"/>
    <property type="evidence" value="ECO:0007669"/>
    <property type="project" value="UniProtKB-UniRule"/>
</dbReference>
<dbReference type="InterPro" id="IPR009907">
    <property type="entry name" value="RpoY"/>
</dbReference>
<keyword evidence="4 5" id="KW-0804">Transcription</keyword>
<dbReference type="NCBIfam" id="NF010188">
    <property type="entry name" value="PRK13667.1"/>
    <property type="match status" value="1"/>
</dbReference>
<sequence length="79" mass="9078">MIFKVYYQETKKRNPKREDTRSLYIDAANMPEARMIVEENTSHNIELIEALSDKALAYEQQGVNFKVVTVAELAAAKED</sequence>
<dbReference type="KEGG" id="wso:WSWS_00815"/>